<dbReference type="InterPro" id="IPR045224">
    <property type="entry name" value="HDZip_class_I_plant"/>
</dbReference>
<feature type="DNA-binding region" description="Homeobox" evidence="8">
    <location>
        <begin position="50"/>
        <end position="109"/>
    </location>
</feature>
<dbReference type="GO" id="GO:0003677">
    <property type="term" value="F:DNA binding"/>
    <property type="evidence" value="ECO:0007669"/>
    <property type="project" value="UniProtKB-KW"/>
</dbReference>
<evidence type="ECO:0000256" key="5">
    <source>
        <dbReference type="ARBA" id="ARBA00023163"/>
    </source>
</evidence>
<evidence type="ECO:0000313" key="14">
    <source>
        <dbReference type="Proteomes" id="UP000827889"/>
    </source>
</evidence>
<sequence length="205" mass="23418">MDDLSEDDMELISQLYPGVFTRLAPPQGEKLPRRRRKRSKGPEGGGGGGEGRGKRKLSAEQVELLERNFGDEHKLEVERKDRLAAELGLDPRQVAVWFQNRRARWKSKKLEEEYAKLKSVHETAVVEKCRLESEVLKLKEQLSEAEMEMKRLSSNSPRSSATIDAVDNPFWGDSGVAEECDEQDGLYCTPQNAYLQGMEWFNLYV</sequence>
<evidence type="ECO:0000256" key="11">
    <source>
        <dbReference type="SAM" id="Coils"/>
    </source>
</evidence>
<evidence type="ECO:0000256" key="6">
    <source>
        <dbReference type="ARBA" id="ARBA00023242"/>
    </source>
</evidence>
<dbReference type="InterPro" id="IPR000047">
    <property type="entry name" value="HTH_motif"/>
</dbReference>
<feature type="region of interest" description="Disordered" evidence="12">
    <location>
        <begin position="17"/>
        <end position="57"/>
    </location>
</feature>
<dbReference type="RefSeq" id="XP_048137154.1">
    <property type="nucleotide sequence ID" value="XM_048281197.1"/>
</dbReference>
<keyword evidence="11" id="KW-0175">Coiled coil</keyword>
<organism evidence="14 15">
    <name type="scientific">Rhodamnia argentea</name>
    <dbReference type="NCBI Taxonomy" id="178133"/>
    <lineage>
        <taxon>Eukaryota</taxon>
        <taxon>Viridiplantae</taxon>
        <taxon>Streptophyta</taxon>
        <taxon>Embryophyta</taxon>
        <taxon>Tracheophyta</taxon>
        <taxon>Spermatophyta</taxon>
        <taxon>Magnoliopsida</taxon>
        <taxon>eudicotyledons</taxon>
        <taxon>Gunneridae</taxon>
        <taxon>Pentapetalae</taxon>
        <taxon>rosids</taxon>
        <taxon>malvids</taxon>
        <taxon>Myrtales</taxon>
        <taxon>Myrtaceae</taxon>
        <taxon>Myrtoideae</taxon>
        <taxon>Myrteae</taxon>
        <taxon>Australasian group</taxon>
        <taxon>Rhodamnia</taxon>
    </lineage>
</organism>
<evidence type="ECO:0000256" key="7">
    <source>
        <dbReference type="ARBA" id="ARBA00025748"/>
    </source>
</evidence>
<keyword evidence="2 10" id="KW-0805">Transcription regulation</keyword>
<evidence type="ECO:0000256" key="3">
    <source>
        <dbReference type="ARBA" id="ARBA00023125"/>
    </source>
</evidence>
<dbReference type="InterPro" id="IPR001356">
    <property type="entry name" value="HD"/>
</dbReference>
<dbReference type="PROSITE" id="PS50071">
    <property type="entry name" value="HOMEOBOX_2"/>
    <property type="match status" value="1"/>
</dbReference>
<comment type="function">
    <text evidence="10">Transcription factor.</text>
</comment>
<reference evidence="14 15" key="1">
    <citation type="submission" date="2025-05" db="UniProtKB">
        <authorList>
            <consortium name="RefSeq"/>
        </authorList>
    </citation>
    <scope>NUCLEOTIDE SEQUENCE [LARGE SCALE GENOMIC DNA]</scope>
    <source>
        <tissue evidence="15 16">Leaf</tissue>
    </source>
</reference>
<dbReference type="Proteomes" id="UP000827889">
    <property type="component" value="Chromosome 1"/>
</dbReference>
<comment type="similarity">
    <text evidence="7 10">Belongs to the HD-ZIP homeobox family. Class I subfamily.</text>
</comment>
<keyword evidence="3 8" id="KW-0238">DNA-binding</keyword>
<keyword evidence="6 8" id="KW-0539">Nucleus</keyword>
<dbReference type="CDD" id="cd00086">
    <property type="entry name" value="homeodomain"/>
    <property type="match status" value="1"/>
</dbReference>
<accession>A0ABM3HKL8</accession>
<evidence type="ECO:0000256" key="1">
    <source>
        <dbReference type="ARBA" id="ARBA00004123"/>
    </source>
</evidence>
<dbReference type="PANTHER" id="PTHR24326:SF527">
    <property type="entry name" value="HOMEOBOX-LEUCINE ZIPPER PROTEIN ATHB-40"/>
    <property type="match status" value="1"/>
</dbReference>
<feature type="coiled-coil region" evidence="11">
    <location>
        <begin position="100"/>
        <end position="155"/>
    </location>
</feature>
<keyword evidence="4 8" id="KW-0371">Homeobox</keyword>
<comment type="subcellular location">
    <subcellularLocation>
        <location evidence="1 8 9">Nucleus</location>
    </subcellularLocation>
</comment>
<keyword evidence="5 10" id="KW-0804">Transcription</keyword>
<protein>
    <recommendedName>
        <fullName evidence="10">Homeobox-leucine zipper protein</fullName>
    </recommendedName>
    <alternativeName>
        <fullName evidence="10">HD-ZIP protein</fullName>
    </alternativeName>
    <alternativeName>
        <fullName evidence="10">Homeodomain transcription factor</fullName>
    </alternativeName>
</protein>
<dbReference type="Pfam" id="PF00046">
    <property type="entry name" value="Homeodomain"/>
    <property type="match status" value="1"/>
</dbReference>
<evidence type="ECO:0000256" key="2">
    <source>
        <dbReference type="ARBA" id="ARBA00023015"/>
    </source>
</evidence>
<evidence type="ECO:0000256" key="4">
    <source>
        <dbReference type="ARBA" id="ARBA00023155"/>
    </source>
</evidence>
<feature type="domain" description="Homeobox" evidence="13">
    <location>
        <begin position="48"/>
        <end position="108"/>
    </location>
</feature>
<proteinExistence type="inferred from homology"/>
<dbReference type="SUPFAM" id="SSF46689">
    <property type="entry name" value="Homeodomain-like"/>
    <property type="match status" value="1"/>
</dbReference>
<dbReference type="Gene3D" id="1.10.10.60">
    <property type="entry name" value="Homeodomain-like"/>
    <property type="match status" value="1"/>
</dbReference>
<evidence type="ECO:0000313" key="16">
    <source>
        <dbReference type="RefSeq" id="XP_048137154.1"/>
    </source>
</evidence>
<dbReference type="SMART" id="SM00389">
    <property type="entry name" value="HOX"/>
    <property type="match status" value="1"/>
</dbReference>
<dbReference type="GeneID" id="115740194"/>
<name>A0ABM3HKL8_9MYRT</name>
<dbReference type="InterPro" id="IPR009057">
    <property type="entry name" value="Homeodomain-like_sf"/>
</dbReference>
<evidence type="ECO:0000259" key="13">
    <source>
        <dbReference type="PROSITE" id="PS50071"/>
    </source>
</evidence>
<evidence type="ECO:0000256" key="10">
    <source>
        <dbReference type="RuleBase" id="RU369038"/>
    </source>
</evidence>
<dbReference type="RefSeq" id="XP_048137150.1">
    <property type="nucleotide sequence ID" value="XM_048281193.1"/>
</dbReference>
<gene>
    <name evidence="15 16" type="primary">LOC115740194</name>
</gene>
<evidence type="ECO:0000256" key="9">
    <source>
        <dbReference type="RuleBase" id="RU000682"/>
    </source>
</evidence>
<dbReference type="PANTHER" id="PTHR24326">
    <property type="entry name" value="HOMEOBOX-LEUCINE ZIPPER PROTEIN"/>
    <property type="match status" value="1"/>
</dbReference>
<dbReference type="PROSITE" id="PS00027">
    <property type="entry name" value="HOMEOBOX_1"/>
    <property type="match status" value="1"/>
</dbReference>
<keyword evidence="14" id="KW-1185">Reference proteome</keyword>
<dbReference type="InterPro" id="IPR017970">
    <property type="entry name" value="Homeobox_CS"/>
</dbReference>
<evidence type="ECO:0000256" key="8">
    <source>
        <dbReference type="PROSITE-ProRule" id="PRU00108"/>
    </source>
</evidence>
<dbReference type="PRINTS" id="PR00031">
    <property type="entry name" value="HTHREPRESSR"/>
</dbReference>
<evidence type="ECO:0000313" key="15">
    <source>
        <dbReference type="RefSeq" id="XP_048137150.1"/>
    </source>
</evidence>
<evidence type="ECO:0000256" key="12">
    <source>
        <dbReference type="SAM" id="MobiDB-lite"/>
    </source>
</evidence>